<dbReference type="CDD" id="cd08432">
    <property type="entry name" value="PBP2_GcdR_TrpI_HvrB_AmpR_like"/>
    <property type="match status" value="1"/>
</dbReference>
<dbReference type="InterPro" id="IPR036390">
    <property type="entry name" value="WH_DNA-bd_sf"/>
</dbReference>
<dbReference type="FunFam" id="1.10.10.10:FF:000038">
    <property type="entry name" value="Glycine cleavage system transcriptional activator"/>
    <property type="match status" value="1"/>
</dbReference>
<dbReference type="AlphaFoldDB" id="A0AAW9RNZ7"/>
<dbReference type="SUPFAM" id="SSF46785">
    <property type="entry name" value="Winged helix' DNA-binding domain"/>
    <property type="match status" value="1"/>
</dbReference>
<accession>A0AAW9RNZ7</accession>
<dbReference type="PANTHER" id="PTHR30537">
    <property type="entry name" value="HTH-TYPE TRANSCRIPTIONAL REGULATOR"/>
    <property type="match status" value="1"/>
</dbReference>
<dbReference type="PROSITE" id="PS50931">
    <property type="entry name" value="HTH_LYSR"/>
    <property type="match status" value="1"/>
</dbReference>
<protein>
    <submittedName>
        <fullName evidence="6">Transcriptional regulator GcvA</fullName>
    </submittedName>
</protein>
<dbReference type="Gene3D" id="3.40.190.10">
    <property type="entry name" value="Periplasmic binding protein-like II"/>
    <property type="match status" value="2"/>
</dbReference>
<dbReference type="Pfam" id="PF00126">
    <property type="entry name" value="HTH_1"/>
    <property type="match status" value="1"/>
</dbReference>
<dbReference type="NCBIfam" id="NF008352">
    <property type="entry name" value="PRK11139.1"/>
    <property type="match status" value="1"/>
</dbReference>
<dbReference type="Proteomes" id="UP001378188">
    <property type="component" value="Unassembled WGS sequence"/>
</dbReference>
<evidence type="ECO:0000259" key="5">
    <source>
        <dbReference type="PROSITE" id="PS50931"/>
    </source>
</evidence>
<comment type="similarity">
    <text evidence="1">Belongs to the LysR transcriptional regulatory family.</text>
</comment>
<feature type="domain" description="HTH lysR-type" evidence="5">
    <location>
        <begin position="5"/>
        <end position="62"/>
    </location>
</feature>
<keyword evidence="4" id="KW-0804">Transcription</keyword>
<dbReference type="GO" id="GO:0043565">
    <property type="term" value="F:sequence-specific DNA binding"/>
    <property type="evidence" value="ECO:0007669"/>
    <property type="project" value="TreeGrafter"/>
</dbReference>
<dbReference type="GO" id="GO:0006351">
    <property type="term" value="P:DNA-templated transcription"/>
    <property type="evidence" value="ECO:0007669"/>
    <property type="project" value="TreeGrafter"/>
</dbReference>
<sequence length="302" mass="33939">MVRLPPLNSLRAFEVAARHLSFTLAADELCVTQGAVSRHIAKLEEHVGTPLFVRKHRQVELTSEGAAYLREVQDAFIRISYATSNLTSAVDQNTLRIKTPPSNAIWWLVPRLGRFHARFPDIQVQLMTSHVPVNFDDEDVDVALQYGVPRHGRLIAERLFSEVMVPVCSPALVQQAGPFTGPADIARQVLLHSIRRPSDWRRWLEAAGAGDLVVEKEIVFENSALTYQGAIDGVGVALAQLAFVLDELPSDRLITPLDIRLHGKTGYYLVFPPHKERLRRVKAFREWVIDEAGETRKADPYL</sequence>
<evidence type="ECO:0000256" key="3">
    <source>
        <dbReference type="ARBA" id="ARBA00023125"/>
    </source>
</evidence>
<name>A0AAW9RNZ7_9HYPH</name>
<dbReference type="InterPro" id="IPR036388">
    <property type="entry name" value="WH-like_DNA-bd_sf"/>
</dbReference>
<proteinExistence type="inferred from homology"/>
<keyword evidence="3" id="KW-0238">DNA-binding</keyword>
<dbReference type="Gene3D" id="1.10.10.10">
    <property type="entry name" value="Winged helix-like DNA-binding domain superfamily/Winged helix DNA-binding domain"/>
    <property type="match status" value="1"/>
</dbReference>
<dbReference type="GO" id="GO:0003700">
    <property type="term" value="F:DNA-binding transcription factor activity"/>
    <property type="evidence" value="ECO:0007669"/>
    <property type="project" value="InterPro"/>
</dbReference>
<dbReference type="InterPro" id="IPR005119">
    <property type="entry name" value="LysR_subst-bd"/>
</dbReference>
<dbReference type="EMBL" id="JAZHOF010000003">
    <property type="protein sequence ID" value="MEJ8571531.1"/>
    <property type="molecule type" value="Genomic_DNA"/>
</dbReference>
<dbReference type="SUPFAM" id="SSF53850">
    <property type="entry name" value="Periplasmic binding protein-like II"/>
    <property type="match status" value="1"/>
</dbReference>
<gene>
    <name evidence="6" type="primary">gcvA</name>
    <name evidence="6" type="ORF">V3328_08610</name>
</gene>
<evidence type="ECO:0000256" key="4">
    <source>
        <dbReference type="ARBA" id="ARBA00023163"/>
    </source>
</evidence>
<reference evidence="6 7" key="1">
    <citation type="submission" date="2024-02" db="EMBL/GenBank/DDBJ databases">
        <title>Genome analysis and characterization of Microbaculum marinisediminis sp. nov., isolated from marine sediment.</title>
        <authorList>
            <person name="Du Z.-J."/>
            <person name="Ye Y.-Q."/>
            <person name="Zhang Z.-R."/>
            <person name="Yuan S.-M."/>
            <person name="Zhang X.-Y."/>
        </authorList>
    </citation>
    <scope>NUCLEOTIDE SEQUENCE [LARGE SCALE GENOMIC DNA]</scope>
    <source>
        <strain evidence="6 7">SDUM1044001</strain>
    </source>
</reference>
<dbReference type="InterPro" id="IPR000847">
    <property type="entry name" value="LysR_HTH_N"/>
</dbReference>
<dbReference type="Pfam" id="PF03466">
    <property type="entry name" value="LysR_substrate"/>
    <property type="match status" value="1"/>
</dbReference>
<evidence type="ECO:0000313" key="7">
    <source>
        <dbReference type="Proteomes" id="UP001378188"/>
    </source>
</evidence>
<organism evidence="6 7">
    <name type="scientific">Microbaculum marinum</name>
    <dbReference type="NCBI Taxonomy" id="1764581"/>
    <lineage>
        <taxon>Bacteria</taxon>
        <taxon>Pseudomonadati</taxon>
        <taxon>Pseudomonadota</taxon>
        <taxon>Alphaproteobacteria</taxon>
        <taxon>Hyphomicrobiales</taxon>
        <taxon>Tepidamorphaceae</taxon>
        <taxon>Microbaculum</taxon>
    </lineage>
</organism>
<evidence type="ECO:0000256" key="2">
    <source>
        <dbReference type="ARBA" id="ARBA00023015"/>
    </source>
</evidence>
<keyword evidence="2" id="KW-0805">Transcription regulation</keyword>
<dbReference type="InterPro" id="IPR058163">
    <property type="entry name" value="LysR-type_TF_proteobact-type"/>
</dbReference>
<dbReference type="PRINTS" id="PR00039">
    <property type="entry name" value="HTHLYSR"/>
</dbReference>
<evidence type="ECO:0000256" key="1">
    <source>
        <dbReference type="ARBA" id="ARBA00009437"/>
    </source>
</evidence>
<keyword evidence="7" id="KW-1185">Reference proteome</keyword>
<comment type="caution">
    <text evidence="6">The sequence shown here is derived from an EMBL/GenBank/DDBJ whole genome shotgun (WGS) entry which is preliminary data.</text>
</comment>
<dbReference type="RefSeq" id="WP_340329230.1">
    <property type="nucleotide sequence ID" value="NZ_JAZHOF010000003.1"/>
</dbReference>
<dbReference type="PANTHER" id="PTHR30537:SF74">
    <property type="entry name" value="HTH-TYPE TRANSCRIPTIONAL REGULATOR TRPI"/>
    <property type="match status" value="1"/>
</dbReference>
<evidence type="ECO:0000313" key="6">
    <source>
        <dbReference type="EMBL" id="MEJ8571531.1"/>
    </source>
</evidence>